<evidence type="ECO:0000313" key="2">
    <source>
        <dbReference type="Proteomes" id="UP000008021"/>
    </source>
</evidence>
<reference evidence="1" key="1">
    <citation type="submission" date="2015-04" db="UniProtKB">
        <authorList>
            <consortium name="EnsemblPlants"/>
        </authorList>
    </citation>
    <scope>IDENTIFICATION</scope>
</reference>
<dbReference type="HOGENOM" id="CLU_1799530_0_0_1"/>
<proteinExistence type="predicted"/>
<reference evidence="1" key="2">
    <citation type="submission" date="2018-05" db="EMBL/GenBank/DDBJ databases">
        <title>OmerRS3 (Oryza meridionalis Reference Sequence Version 3).</title>
        <authorList>
            <person name="Zhang J."/>
            <person name="Kudrna D."/>
            <person name="Lee S."/>
            <person name="Talag J."/>
            <person name="Welchert J."/>
            <person name="Wing R.A."/>
        </authorList>
    </citation>
    <scope>NUCLEOTIDE SEQUENCE [LARGE SCALE GENOMIC DNA]</scope>
    <source>
        <strain evidence="1">cv. OR44</strain>
    </source>
</reference>
<sequence>MPKPTTVPNGRTLLWLRQQCTATSSRITYKKLVLYRLLNVPQALCSHYKNVTVYDLNPKIRVGSSTASDGYLKGGFRKFIVTDDLNIIPFPMASTLQVIRAAKIPNEMLLKKELTLDKSQVFHMLLGSEATEGRIGDSQRTPKK</sequence>
<dbReference type="Proteomes" id="UP000008021">
    <property type="component" value="Chromosome 4"/>
</dbReference>
<name>A0A0E0DHT1_9ORYZ</name>
<dbReference type="EnsemblPlants" id="OMERI04G19610.1">
    <property type="protein sequence ID" value="OMERI04G19610.1"/>
    <property type="gene ID" value="OMERI04G19610"/>
</dbReference>
<organism evidence="1">
    <name type="scientific">Oryza meridionalis</name>
    <dbReference type="NCBI Taxonomy" id="40149"/>
    <lineage>
        <taxon>Eukaryota</taxon>
        <taxon>Viridiplantae</taxon>
        <taxon>Streptophyta</taxon>
        <taxon>Embryophyta</taxon>
        <taxon>Tracheophyta</taxon>
        <taxon>Spermatophyta</taxon>
        <taxon>Magnoliopsida</taxon>
        <taxon>Liliopsida</taxon>
        <taxon>Poales</taxon>
        <taxon>Poaceae</taxon>
        <taxon>BOP clade</taxon>
        <taxon>Oryzoideae</taxon>
        <taxon>Oryzeae</taxon>
        <taxon>Oryzinae</taxon>
        <taxon>Oryza</taxon>
    </lineage>
</organism>
<dbReference type="Gramene" id="OMERI04G19610.1">
    <property type="protein sequence ID" value="OMERI04G19610.1"/>
    <property type="gene ID" value="OMERI04G19610"/>
</dbReference>
<accession>A0A0E0DHT1</accession>
<protein>
    <submittedName>
        <fullName evidence="1">Uncharacterized protein</fullName>
    </submittedName>
</protein>
<dbReference type="AlphaFoldDB" id="A0A0E0DHT1"/>
<keyword evidence="2" id="KW-1185">Reference proteome</keyword>
<evidence type="ECO:0000313" key="1">
    <source>
        <dbReference type="EnsemblPlants" id="OMERI04G19610.1"/>
    </source>
</evidence>
<dbReference type="InterPro" id="IPR007750">
    <property type="entry name" value="DUF674"/>
</dbReference>
<dbReference type="Pfam" id="PF05056">
    <property type="entry name" value="DUF674"/>
    <property type="match status" value="1"/>
</dbReference>